<dbReference type="InterPro" id="IPR016185">
    <property type="entry name" value="PreATP-grasp_dom_sf"/>
</dbReference>
<keyword evidence="9 11" id="KW-0067">ATP-binding</keyword>
<dbReference type="SMART" id="SM01001">
    <property type="entry name" value="AIRC"/>
    <property type="match status" value="1"/>
</dbReference>
<sequence>MDKRVVGILGGGQLGRMLVEAASRLNVQVAVLDEENSPAKQISASAHHIQGSFKDPIKIAQLAAVAQVLTVEIEHVNTVALEQIEKDTGVPVHPTPATIRLIQDKYAQKTYLAAQAPSVPIAPFRNIVSGSEAESILEAAQEFGFPLMLKSKTLAYDGRGNKVISGKDDIRDAIDALGGGATKGGPELYVEKWVSFVRELAVMVCRSTTGEISSYPCTETVQKDSICHLVIAPAQIDGWIASKARLIAEDAVASLNGAGIYGVELFLLADDSLSFNEIAPRPHNSGHYTIEACHTSQFEQHLRCILGMPLGSTALKVPASIMINVIGSGGDDQALKDTLEACHASLAVSGATIHLYGKDGVRKGRKIGHITLVGETMPDVIASTRDILKHIPKTTVLDAASDINGEPLWMRSNPLVGVIMGSDSDLPCMRAAALILKGFGVPFELTIVSAHRTPDRMVNYARNAHERGIKVIIAAAGGAAHLPGMVAAITPLPVIGVPVSLKVLDGVDSLHSIVQMPRGVPVATVAINNSTNAALLAIRILGAHMPSYLSQLQEYQKLQEEEVLKKVDILAESGWEAYPI</sequence>
<keyword evidence="14" id="KW-1185">Reference proteome</keyword>
<evidence type="ECO:0000256" key="8">
    <source>
        <dbReference type="ARBA" id="ARBA00022793"/>
    </source>
</evidence>
<dbReference type="SUPFAM" id="SSF52440">
    <property type="entry name" value="PreATP-grasp domain"/>
    <property type="match status" value="1"/>
</dbReference>
<protein>
    <recommendedName>
        <fullName evidence="5 11">Phosphoribosylaminoimidazole carboxylase</fullName>
        <ecNumber evidence="4 11">4.1.1.21</ecNumber>
    </recommendedName>
</protein>
<gene>
    <name evidence="13" type="ORF">BASA50_007463</name>
</gene>
<dbReference type="Pfam" id="PF17769">
    <property type="entry name" value="PurK_C"/>
    <property type="match status" value="1"/>
</dbReference>
<dbReference type="Gene3D" id="3.30.470.20">
    <property type="entry name" value="ATP-grasp fold, B domain"/>
    <property type="match status" value="1"/>
</dbReference>
<dbReference type="InterPro" id="IPR013815">
    <property type="entry name" value="ATP_grasp_subdomain_1"/>
</dbReference>
<proteinExistence type="inferred from homology"/>
<dbReference type="Gene3D" id="3.40.50.1970">
    <property type="match status" value="1"/>
</dbReference>
<accession>A0ABQ8F6U7</accession>
<dbReference type="InterPro" id="IPR040686">
    <property type="entry name" value="PurK_C"/>
</dbReference>
<comment type="pathway">
    <text evidence="2 11">Purine metabolism; IMP biosynthesis via de novo pathway; 5-amino-1-(5-phospho-D-ribosyl)imidazole-4-carboxylate from 5-amino-1-(5-phospho-D-ribosyl)imidazole (carboxylase route): step 1/1.</text>
</comment>
<dbReference type="HAMAP" id="MF_01929">
    <property type="entry name" value="PurE_classI"/>
    <property type="match status" value="1"/>
</dbReference>
<dbReference type="SUPFAM" id="SSF56059">
    <property type="entry name" value="Glutathione synthetase ATP-binding domain-like"/>
    <property type="match status" value="1"/>
</dbReference>
<evidence type="ECO:0000256" key="7">
    <source>
        <dbReference type="ARBA" id="ARBA00022755"/>
    </source>
</evidence>
<keyword evidence="6 11" id="KW-0547">Nucleotide-binding</keyword>
<evidence type="ECO:0000256" key="3">
    <source>
        <dbReference type="ARBA" id="ARBA00006114"/>
    </source>
</evidence>
<dbReference type="Pfam" id="PF22660">
    <property type="entry name" value="RS_preATP-grasp-like"/>
    <property type="match status" value="1"/>
</dbReference>
<dbReference type="PROSITE" id="PS50975">
    <property type="entry name" value="ATP_GRASP"/>
    <property type="match status" value="1"/>
</dbReference>
<dbReference type="SUPFAM" id="SSF51246">
    <property type="entry name" value="Rudiment single hybrid motif"/>
    <property type="match status" value="1"/>
</dbReference>
<dbReference type="InterPro" id="IPR005875">
    <property type="entry name" value="PurK"/>
</dbReference>
<keyword evidence="8 11" id="KW-0210">Decarboxylase</keyword>
<dbReference type="InterPro" id="IPR003135">
    <property type="entry name" value="ATP-grasp_carboxylate-amine"/>
</dbReference>
<comment type="caution">
    <text evidence="13">The sequence shown here is derived from an EMBL/GenBank/DDBJ whole genome shotgun (WGS) entry which is preliminary data.</text>
</comment>
<dbReference type="PANTHER" id="PTHR11609:SF5">
    <property type="entry name" value="PHOSPHORIBOSYLAMINOIMIDAZOLE CARBOXYLASE"/>
    <property type="match status" value="1"/>
</dbReference>
<comment type="catalytic activity">
    <reaction evidence="1 11">
        <text>5-amino-1-(5-phospho-D-ribosyl)imidazole-4-carboxylate + H(+) = 5-amino-1-(5-phospho-beta-D-ribosyl)imidazole + CO2</text>
        <dbReference type="Rhea" id="RHEA:10792"/>
        <dbReference type="ChEBI" id="CHEBI:15378"/>
        <dbReference type="ChEBI" id="CHEBI:16526"/>
        <dbReference type="ChEBI" id="CHEBI:77657"/>
        <dbReference type="ChEBI" id="CHEBI:137981"/>
        <dbReference type="EC" id="4.1.1.21"/>
    </reaction>
</comment>
<dbReference type="InterPro" id="IPR016301">
    <property type="entry name" value="Ade2_fungi/plant"/>
</dbReference>
<evidence type="ECO:0000256" key="9">
    <source>
        <dbReference type="ARBA" id="ARBA00022840"/>
    </source>
</evidence>
<evidence type="ECO:0000256" key="2">
    <source>
        <dbReference type="ARBA" id="ARBA00004747"/>
    </source>
</evidence>
<evidence type="ECO:0000256" key="10">
    <source>
        <dbReference type="ARBA" id="ARBA00023239"/>
    </source>
</evidence>
<evidence type="ECO:0000313" key="14">
    <source>
        <dbReference type="Proteomes" id="UP001648503"/>
    </source>
</evidence>
<keyword evidence="10 11" id="KW-0456">Lyase</keyword>
<dbReference type="NCBIfam" id="TIGR01162">
    <property type="entry name" value="purE"/>
    <property type="match status" value="1"/>
</dbReference>
<dbReference type="EC" id="4.1.1.21" evidence="4 11"/>
<dbReference type="Proteomes" id="UP001648503">
    <property type="component" value="Unassembled WGS sequence"/>
</dbReference>
<evidence type="ECO:0000256" key="11">
    <source>
        <dbReference type="PIRNR" id="PIRNR001340"/>
    </source>
</evidence>
<dbReference type="NCBIfam" id="TIGR01161">
    <property type="entry name" value="purK"/>
    <property type="match status" value="1"/>
</dbReference>
<dbReference type="Pfam" id="PF00731">
    <property type="entry name" value="AIRC"/>
    <property type="match status" value="1"/>
</dbReference>
<evidence type="ECO:0000313" key="13">
    <source>
        <dbReference type="EMBL" id="KAH6593257.1"/>
    </source>
</evidence>
<evidence type="ECO:0000256" key="6">
    <source>
        <dbReference type="ARBA" id="ARBA00022741"/>
    </source>
</evidence>
<keyword evidence="7 11" id="KW-0658">Purine biosynthesis</keyword>
<dbReference type="EMBL" id="JAFCIX010000357">
    <property type="protein sequence ID" value="KAH6593257.1"/>
    <property type="molecule type" value="Genomic_DNA"/>
</dbReference>
<comment type="similarity">
    <text evidence="3 11">In the C-terminal section; belongs to the AIR carboxylase family. Class I subfamily.</text>
</comment>
<dbReference type="InterPro" id="IPR054350">
    <property type="entry name" value="PurT/PurK_preATP-grasp"/>
</dbReference>
<organism evidence="13 14">
    <name type="scientific">Batrachochytrium salamandrivorans</name>
    <dbReference type="NCBI Taxonomy" id="1357716"/>
    <lineage>
        <taxon>Eukaryota</taxon>
        <taxon>Fungi</taxon>
        <taxon>Fungi incertae sedis</taxon>
        <taxon>Chytridiomycota</taxon>
        <taxon>Chytridiomycota incertae sedis</taxon>
        <taxon>Chytridiomycetes</taxon>
        <taxon>Rhizophydiales</taxon>
        <taxon>Rhizophydiales incertae sedis</taxon>
        <taxon>Batrachochytrium</taxon>
    </lineage>
</organism>
<dbReference type="InterPro" id="IPR000031">
    <property type="entry name" value="PurE_dom"/>
</dbReference>
<feature type="domain" description="ATP-grasp" evidence="12">
    <location>
        <begin position="111"/>
        <end position="306"/>
    </location>
</feature>
<evidence type="ECO:0000256" key="4">
    <source>
        <dbReference type="ARBA" id="ARBA00012329"/>
    </source>
</evidence>
<dbReference type="InterPro" id="IPR033747">
    <property type="entry name" value="PurE_ClassI"/>
</dbReference>
<dbReference type="Pfam" id="PF02222">
    <property type="entry name" value="ATP-grasp"/>
    <property type="match status" value="1"/>
</dbReference>
<dbReference type="NCBIfam" id="NF004679">
    <property type="entry name" value="PRK06019.1-5"/>
    <property type="match status" value="1"/>
</dbReference>
<evidence type="ECO:0000259" key="12">
    <source>
        <dbReference type="PROSITE" id="PS50975"/>
    </source>
</evidence>
<dbReference type="PIRSF" id="PIRSF001340">
    <property type="entry name" value="AIR_carboxylase"/>
    <property type="match status" value="1"/>
</dbReference>
<reference evidence="13 14" key="1">
    <citation type="submission" date="2021-02" db="EMBL/GenBank/DDBJ databases">
        <title>Variation within the Batrachochytrium salamandrivorans European outbreak.</title>
        <authorList>
            <person name="Kelly M."/>
            <person name="Pasmans F."/>
            <person name="Shea T.P."/>
            <person name="Munoz J.F."/>
            <person name="Carranza S."/>
            <person name="Cuomo C.A."/>
            <person name="Martel A."/>
        </authorList>
    </citation>
    <scope>NUCLEOTIDE SEQUENCE [LARGE SCALE GENOMIC DNA]</scope>
    <source>
        <strain evidence="13 14">AMFP18/2</strain>
    </source>
</reference>
<dbReference type="InterPro" id="IPR011054">
    <property type="entry name" value="Rudment_hybrid_motif"/>
</dbReference>
<dbReference type="SUPFAM" id="SSF52255">
    <property type="entry name" value="N5-CAIR mutase (phosphoribosylaminoimidazole carboxylase, PurE)"/>
    <property type="match status" value="1"/>
</dbReference>
<dbReference type="InterPro" id="IPR011761">
    <property type="entry name" value="ATP-grasp"/>
</dbReference>
<dbReference type="HAMAP" id="MF_01928">
    <property type="entry name" value="PurK"/>
    <property type="match status" value="1"/>
</dbReference>
<evidence type="ECO:0000256" key="1">
    <source>
        <dbReference type="ARBA" id="ARBA00001244"/>
    </source>
</evidence>
<dbReference type="Gene3D" id="3.30.1490.20">
    <property type="entry name" value="ATP-grasp fold, A domain"/>
    <property type="match status" value="1"/>
</dbReference>
<dbReference type="PANTHER" id="PTHR11609">
    <property type="entry name" value="PURINE BIOSYNTHESIS PROTEIN 6/7, PUR6/7"/>
    <property type="match status" value="1"/>
</dbReference>
<evidence type="ECO:0000256" key="5">
    <source>
        <dbReference type="ARBA" id="ARBA00021059"/>
    </source>
</evidence>
<name>A0ABQ8F6U7_9FUNG</name>
<dbReference type="Gene3D" id="3.40.50.20">
    <property type="match status" value="1"/>
</dbReference>